<reference evidence="1 2" key="1">
    <citation type="journal article" date="2019" name="Commun. Biol.">
        <title>The bagworm genome reveals a unique fibroin gene that provides high tensile strength.</title>
        <authorList>
            <person name="Kono N."/>
            <person name="Nakamura H."/>
            <person name="Ohtoshi R."/>
            <person name="Tomita M."/>
            <person name="Numata K."/>
            <person name="Arakawa K."/>
        </authorList>
    </citation>
    <scope>NUCLEOTIDE SEQUENCE [LARGE SCALE GENOMIC DNA]</scope>
</reference>
<dbReference type="OrthoDB" id="7492529at2759"/>
<accession>A0A4C1V6B4</accession>
<protein>
    <submittedName>
        <fullName evidence="1">Uncharacterized protein</fullName>
    </submittedName>
</protein>
<dbReference type="AlphaFoldDB" id="A0A4C1V6B4"/>
<name>A0A4C1V6B4_EUMVA</name>
<dbReference type="Proteomes" id="UP000299102">
    <property type="component" value="Unassembled WGS sequence"/>
</dbReference>
<sequence length="295" mass="33215">MATVFQGLPNEDFGEFYENYETLATLKNWNERQRKAGLILYTAGPAKLFLKTIDATTMTYDEIIKEFNEKFKCELERVASGSCAGGDWQPCLSDLIESANNAACVETARVRVQPDVTRVCNLMTDVFPALTPSVRAHRHRLSIVQSVGRAIWCDKQREVVLVVFWSAFKRYNKMCPIRRRRDFDADADGNEIPVDVDNVTILNNQLEATPILRDAPVADTLSRMGFEPLGLKILCRFINISKSITDVTSQARTPLMNLSSNEMLSRQIGVPKLPVQHIVQREPQASCSSHPGKYS</sequence>
<evidence type="ECO:0000313" key="1">
    <source>
        <dbReference type="EMBL" id="GBP34169.1"/>
    </source>
</evidence>
<dbReference type="EMBL" id="BGZK01000285">
    <property type="protein sequence ID" value="GBP34169.1"/>
    <property type="molecule type" value="Genomic_DNA"/>
</dbReference>
<gene>
    <name evidence="1" type="ORF">EVAR_30721_1</name>
</gene>
<proteinExistence type="predicted"/>
<organism evidence="1 2">
    <name type="scientific">Eumeta variegata</name>
    <name type="common">Bagworm moth</name>
    <name type="synonym">Eumeta japonica</name>
    <dbReference type="NCBI Taxonomy" id="151549"/>
    <lineage>
        <taxon>Eukaryota</taxon>
        <taxon>Metazoa</taxon>
        <taxon>Ecdysozoa</taxon>
        <taxon>Arthropoda</taxon>
        <taxon>Hexapoda</taxon>
        <taxon>Insecta</taxon>
        <taxon>Pterygota</taxon>
        <taxon>Neoptera</taxon>
        <taxon>Endopterygota</taxon>
        <taxon>Lepidoptera</taxon>
        <taxon>Glossata</taxon>
        <taxon>Ditrysia</taxon>
        <taxon>Tineoidea</taxon>
        <taxon>Psychidae</taxon>
        <taxon>Oiketicinae</taxon>
        <taxon>Eumeta</taxon>
    </lineage>
</organism>
<evidence type="ECO:0000313" key="2">
    <source>
        <dbReference type="Proteomes" id="UP000299102"/>
    </source>
</evidence>
<keyword evidence="2" id="KW-1185">Reference proteome</keyword>
<comment type="caution">
    <text evidence="1">The sequence shown here is derived from an EMBL/GenBank/DDBJ whole genome shotgun (WGS) entry which is preliminary data.</text>
</comment>